<dbReference type="Proteomes" id="UP000479710">
    <property type="component" value="Unassembled WGS sequence"/>
</dbReference>
<evidence type="ECO:0000256" key="1">
    <source>
        <dbReference type="SAM" id="MobiDB-lite"/>
    </source>
</evidence>
<proteinExistence type="predicted"/>
<sequence>MPIYFRKNYLHFATPLPPAAQALPTPSLPFPSLPKPHGVPTPSRELPSAHGGGGRSTGRAFAASSSASPLCTVHGRQRVAHDGGGRRKDIPGCYKFMKVGLQNKELLAKMFEDIRNSGADHWSLSQGTIPTATNDAINIDEDNQKDDETEEDEPSTKRKKGCGSKVDKLKKKSGSQKMMSSESGEDGSSDEESDCDMLIM</sequence>
<evidence type="ECO:0000313" key="2">
    <source>
        <dbReference type="EMBL" id="KAF0922482.1"/>
    </source>
</evidence>
<name>A0A6G1EDJ9_9ORYZ</name>
<dbReference type="EMBL" id="SPHZ02000004">
    <property type="protein sequence ID" value="KAF0922482.1"/>
    <property type="molecule type" value="Genomic_DNA"/>
</dbReference>
<dbReference type="AlphaFoldDB" id="A0A6G1EDJ9"/>
<feature type="compositionally biased region" description="Pro residues" evidence="1">
    <location>
        <begin position="27"/>
        <end position="39"/>
    </location>
</feature>
<feature type="compositionally biased region" description="Basic residues" evidence="1">
    <location>
        <begin position="157"/>
        <end position="174"/>
    </location>
</feature>
<keyword evidence="3" id="KW-1185">Reference proteome</keyword>
<dbReference type="PANTHER" id="PTHR47851">
    <property type="entry name" value="OS06G0588700 PROTEIN-RELATED"/>
    <property type="match status" value="1"/>
</dbReference>
<feature type="compositionally biased region" description="Acidic residues" evidence="1">
    <location>
        <begin position="183"/>
        <end position="200"/>
    </location>
</feature>
<reference evidence="2 3" key="1">
    <citation type="submission" date="2019-11" db="EMBL/GenBank/DDBJ databases">
        <title>Whole genome sequence of Oryza granulata.</title>
        <authorList>
            <person name="Li W."/>
        </authorList>
    </citation>
    <scope>NUCLEOTIDE SEQUENCE [LARGE SCALE GENOMIC DNA]</scope>
    <source>
        <strain evidence="3">cv. Menghai</strain>
        <tissue evidence="2">Leaf</tissue>
    </source>
</reference>
<dbReference type="PANTHER" id="PTHR47851:SF7">
    <property type="entry name" value="MYB_SANT-LIKE DOMAIN-CONTAINING PROTEIN"/>
    <property type="match status" value="1"/>
</dbReference>
<accession>A0A6G1EDJ9</accession>
<protein>
    <submittedName>
        <fullName evidence="2">Uncharacterized protein</fullName>
    </submittedName>
</protein>
<feature type="compositionally biased region" description="Polar residues" evidence="1">
    <location>
        <begin position="123"/>
        <end position="136"/>
    </location>
</feature>
<feature type="region of interest" description="Disordered" evidence="1">
    <location>
        <begin position="27"/>
        <end position="68"/>
    </location>
</feature>
<dbReference type="OrthoDB" id="696441at2759"/>
<organism evidence="2 3">
    <name type="scientific">Oryza meyeriana var. granulata</name>
    <dbReference type="NCBI Taxonomy" id="110450"/>
    <lineage>
        <taxon>Eukaryota</taxon>
        <taxon>Viridiplantae</taxon>
        <taxon>Streptophyta</taxon>
        <taxon>Embryophyta</taxon>
        <taxon>Tracheophyta</taxon>
        <taxon>Spermatophyta</taxon>
        <taxon>Magnoliopsida</taxon>
        <taxon>Liliopsida</taxon>
        <taxon>Poales</taxon>
        <taxon>Poaceae</taxon>
        <taxon>BOP clade</taxon>
        <taxon>Oryzoideae</taxon>
        <taxon>Oryzeae</taxon>
        <taxon>Oryzinae</taxon>
        <taxon>Oryza</taxon>
        <taxon>Oryza meyeriana</taxon>
    </lineage>
</organism>
<feature type="compositionally biased region" description="Acidic residues" evidence="1">
    <location>
        <begin position="138"/>
        <end position="153"/>
    </location>
</feature>
<feature type="region of interest" description="Disordered" evidence="1">
    <location>
        <begin position="121"/>
        <end position="200"/>
    </location>
</feature>
<gene>
    <name evidence="2" type="ORF">E2562_037266</name>
</gene>
<evidence type="ECO:0000313" key="3">
    <source>
        <dbReference type="Proteomes" id="UP000479710"/>
    </source>
</evidence>
<comment type="caution">
    <text evidence="2">The sequence shown here is derived from an EMBL/GenBank/DDBJ whole genome shotgun (WGS) entry which is preliminary data.</text>
</comment>